<reference evidence="3 4" key="1">
    <citation type="submission" date="2016-03" db="EMBL/GenBank/DDBJ databases">
        <title>Niastella vici sp. nov., isolated from farmland soil.</title>
        <authorList>
            <person name="Chen L."/>
            <person name="Wang D."/>
            <person name="Yang S."/>
            <person name="Wang G."/>
        </authorList>
    </citation>
    <scope>NUCLEOTIDE SEQUENCE [LARGE SCALE GENOMIC DNA]</scope>
    <source>
        <strain evidence="3 4">DJ57</strain>
    </source>
</reference>
<dbReference type="OrthoDB" id="9818027at2"/>
<dbReference type="STRING" id="1703345.A3860_06890"/>
<evidence type="ECO:0000313" key="3">
    <source>
        <dbReference type="EMBL" id="OQP58051.1"/>
    </source>
</evidence>
<organism evidence="3 4">
    <name type="scientific">Niastella vici</name>
    <dbReference type="NCBI Taxonomy" id="1703345"/>
    <lineage>
        <taxon>Bacteria</taxon>
        <taxon>Pseudomonadati</taxon>
        <taxon>Bacteroidota</taxon>
        <taxon>Chitinophagia</taxon>
        <taxon>Chitinophagales</taxon>
        <taxon>Chitinophagaceae</taxon>
        <taxon>Niastella</taxon>
    </lineage>
</organism>
<dbReference type="AlphaFoldDB" id="A0A1V9FID9"/>
<evidence type="ECO:0008006" key="5">
    <source>
        <dbReference type="Google" id="ProtNLM"/>
    </source>
</evidence>
<dbReference type="EMBL" id="LVYD01000102">
    <property type="protein sequence ID" value="OQP58051.1"/>
    <property type="molecule type" value="Genomic_DNA"/>
</dbReference>
<protein>
    <recommendedName>
        <fullName evidence="5">Outer membrane protein beta-barrel domain-containing protein</fullName>
    </recommendedName>
</protein>
<keyword evidence="4" id="KW-1185">Reference proteome</keyword>
<feature type="chain" id="PRO_5013320281" description="Outer membrane protein beta-barrel domain-containing protein" evidence="2">
    <location>
        <begin position="28"/>
        <end position="740"/>
    </location>
</feature>
<sequence>MGPLSPGIKIHTVVTCVLLLIASAVQAQQKTGCACALVDSSWMSQIKDPLNGIKNKLPSDSAFTALKKLQKKKIDTPDVQLSKDRWLQGHVISYNATYISRIEGVYDYGDILQHNLNYTTRVALFKNIPFNVSLFGRYSNSSFFRNYLDFNIDLAGGDLSGIAQRKQQAAMQRTYEAKTQMLQVYLDDQLKQLNNFSSLLQVPDNPDCLNRYIHYKEILANKDIYREKITSGVDSISQAASYVEKYDKAKHTVDSLKLMADSLRNEYKNAEAEIKQLKGESMEDWAGAGNKLSKYNKYLKLLHVDTAVAAAGEYKKFWDGFKKLSLGRSMPNSTELSFQNVSINGINTRYDFGKLFTVLQAGWTDFGLRDFVFNSSKRRINSFVYNVGLGIQSRNKDYLLLSFFGGKQNPVYTGNSTGTTRQNTLGVSVSGQLSWRHLTLKGEIAQSQYAIPTDSGTRKTFRLSDNSNKAYSIAAFSVFPRLALNINAYYKYYGANYYGFNAYRINANNAQWGIQGGKSFFNNALTINAGVKTNDYQNPYVEQVYSGKNTITTLNAIFRKHGWVITVGYIPSYQYVSINDTVYENRYQVINCMTSYSYKLGEIPATSSVMFNRFLNDNSTSAYFYGNSSNIALTQIFNFNKYTSSFNASVIKNNLYSYTVFDGGIQYRIGQKVTLKSGFKINSLKAQEYESKVGGYGGTSWSIPKVGAFSLQVDYNYYPDINYKLYGNTVGTLGFTTSFK</sequence>
<keyword evidence="1" id="KW-0175">Coiled coil</keyword>
<proteinExistence type="predicted"/>
<evidence type="ECO:0000256" key="2">
    <source>
        <dbReference type="SAM" id="SignalP"/>
    </source>
</evidence>
<keyword evidence="2" id="KW-0732">Signal</keyword>
<feature type="coiled-coil region" evidence="1">
    <location>
        <begin position="246"/>
        <end position="280"/>
    </location>
</feature>
<dbReference type="Proteomes" id="UP000192796">
    <property type="component" value="Unassembled WGS sequence"/>
</dbReference>
<evidence type="ECO:0000256" key="1">
    <source>
        <dbReference type="SAM" id="Coils"/>
    </source>
</evidence>
<accession>A0A1V9FID9</accession>
<dbReference type="RefSeq" id="WP_081155190.1">
    <property type="nucleotide sequence ID" value="NZ_LVYD01000102.1"/>
</dbReference>
<comment type="caution">
    <text evidence="3">The sequence shown here is derived from an EMBL/GenBank/DDBJ whole genome shotgun (WGS) entry which is preliminary data.</text>
</comment>
<name>A0A1V9FID9_9BACT</name>
<feature type="signal peptide" evidence="2">
    <location>
        <begin position="1"/>
        <end position="27"/>
    </location>
</feature>
<evidence type="ECO:0000313" key="4">
    <source>
        <dbReference type="Proteomes" id="UP000192796"/>
    </source>
</evidence>
<gene>
    <name evidence="3" type="ORF">A3860_06890</name>
</gene>